<proteinExistence type="predicted"/>
<keyword evidence="3" id="KW-0804">Transcription</keyword>
<dbReference type="InterPro" id="IPR009057">
    <property type="entry name" value="Homeodomain-like_sf"/>
</dbReference>
<accession>A0A1S1L8K6</accession>
<evidence type="ECO:0000259" key="5">
    <source>
        <dbReference type="PROSITE" id="PS50977"/>
    </source>
</evidence>
<dbReference type="InterPro" id="IPR011075">
    <property type="entry name" value="TetR_C"/>
</dbReference>
<evidence type="ECO:0000313" key="6">
    <source>
        <dbReference type="EMBL" id="OHU21278.1"/>
    </source>
</evidence>
<evidence type="ECO:0000256" key="2">
    <source>
        <dbReference type="ARBA" id="ARBA00023125"/>
    </source>
</evidence>
<dbReference type="Proteomes" id="UP000179616">
    <property type="component" value="Unassembled WGS sequence"/>
</dbReference>
<sequence length="206" mass="21807">MSSGGTQAQVKRRTGGRSARVRSAVLEATLKTIAVRGPAGLTINEIARGAGVHASSILRRWGSAENLILDALLDYSQSELPASDTGAVRSDLIALARRIRAQLAKPLGTALVRAMAVADDDPALADSRAQYWQSRIEAASVIFDRAIARGELPAGIDARLALELLVAPLHTRVLLTRQPIDDDTIEQMVEVLLRGMSGPGGSSPRG</sequence>
<organism evidence="6 7">
    <name type="scientific">Mycobacteroides franklinii</name>
    <dbReference type="NCBI Taxonomy" id="948102"/>
    <lineage>
        <taxon>Bacteria</taxon>
        <taxon>Bacillati</taxon>
        <taxon>Actinomycetota</taxon>
        <taxon>Actinomycetes</taxon>
        <taxon>Mycobacteriales</taxon>
        <taxon>Mycobacteriaceae</taxon>
        <taxon>Mycobacteroides</taxon>
    </lineage>
</organism>
<dbReference type="GeneID" id="57167413"/>
<dbReference type="GO" id="GO:0003700">
    <property type="term" value="F:DNA-binding transcription factor activity"/>
    <property type="evidence" value="ECO:0007669"/>
    <property type="project" value="TreeGrafter"/>
</dbReference>
<evidence type="ECO:0000313" key="7">
    <source>
        <dbReference type="Proteomes" id="UP000179616"/>
    </source>
</evidence>
<dbReference type="PROSITE" id="PS50977">
    <property type="entry name" value="HTH_TETR_2"/>
    <property type="match status" value="1"/>
</dbReference>
<dbReference type="STRING" id="948102.BKG76_11440"/>
<keyword evidence="2 4" id="KW-0238">DNA-binding</keyword>
<dbReference type="InterPro" id="IPR050109">
    <property type="entry name" value="HTH-type_TetR-like_transc_reg"/>
</dbReference>
<gene>
    <name evidence="6" type="ORF">BKG76_11440</name>
</gene>
<reference evidence="6 7" key="1">
    <citation type="submission" date="2016-10" db="EMBL/GenBank/DDBJ databases">
        <title>Evaluation of Human, Veterinary and Environmental Mycobacterium chelonae Isolates by Core Genome Phylogenomic Analysis, Targeted Gene Comparison, and Anti-microbial Susceptibility Patterns: A Tale of Mistaken Identities.</title>
        <authorList>
            <person name="Fogelson S.B."/>
            <person name="Camus A.C."/>
            <person name="Lorenz W."/>
            <person name="Vasireddy R."/>
            <person name="Vasireddy S."/>
            <person name="Smith T."/>
            <person name="Brown-Elliott B.A."/>
            <person name="Wallace R.J.Jr."/>
            <person name="Hasan N.A."/>
            <person name="Reischl U."/>
            <person name="Sanchez S."/>
        </authorList>
    </citation>
    <scope>NUCLEOTIDE SEQUENCE [LARGE SCALE GENOMIC DNA]</scope>
    <source>
        <strain evidence="6 7">1559</strain>
    </source>
</reference>
<dbReference type="InterPro" id="IPR036271">
    <property type="entry name" value="Tet_transcr_reg_TetR-rel_C_sf"/>
</dbReference>
<dbReference type="SUPFAM" id="SSF46689">
    <property type="entry name" value="Homeodomain-like"/>
    <property type="match status" value="1"/>
</dbReference>
<dbReference type="AlphaFoldDB" id="A0A1S1L8K6"/>
<comment type="caution">
    <text evidence="6">The sequence shown here is derived from an EMBL/GenBank/DDBJ whole genome shotgun (WGS) entry which is preliminary data.</text>
</comment>
<dbReference type="Gene3D" id="1.10.10.60">
    <property type="entry name" value="Homeodomain-like"/>
    <property type="match status" value="1"/>
</dbReference>
<dbReference type="Pfam" id="PF00440">
    <property type="entry name" value="TetR_N"/>
    <property type="match status" value="1"/>
</dbReference>
<dbReference type="EMBL" id="MLIK01000019">
    <property type="protein sequence ID" value="OHU21278.1"/>
    <property type="molecule type" value="Genomic_DNA"/>
</dbReference>
<evidence type="ECO:0000256" key="4">
    <source>
        <dbReference type="PROSITE-ProRule" id="PRU00335"/>
    </source>
</evidence>
<dbReference type="OrthoDB" id="9796019at2"/>
<dbReference type="RefSeq" id="WP_070937745.1">
    <property type="nucleotide sequence ID" value="NZ_MLIK01000019.1"/>
</dbReference>
<name>A0A1S1L8K6_9MYCO</name>
<dbReference type="SUPFAM" id="SSF48498">
    <property type="entry name" value="Tetracyclin repressor-like, C-terminal domain"/>
    <property type="match status" value="1"/>
</dbReference>
<evidence type="ECO:0000256" key="1">
    <source>
        <dbReference type="ARBA" id="ARBA00023015"/>
    </source>
</evidence>
<dbReference type="GO" id="GO:0000976">
    <property type="term" value="F:transcription cis-regulatory region binding"/>
    <property type="evidence" value="ECO:0007669"/>
    <property type="project" value="TreeGrafter"/>
</dbReference>
<keyword evidence="1" id="KW-0805">Transcription regulation</keyword>
<dbReference type="PANTHER" id="PTHR30055:SF148">
    <property type="entry name" value="TETR-FAMILY TRANSCRIPTIONAL REGULATOR"/>
    <property type="match status" value="1"/>
</dbReference>
<dbReference type="InterPro" id="IPR001647">
    <property type="entry name" value="HTH_TetR"/>
</dbReference>
<dbReference type="Gene3D" id="1.10.357.10">
    <property type="entry name" value="Tetracycline Repressor, domain 2"/>
    <property type="match status" value="1"/>
</dbReference>
<protein>
    <submittedName>
        <fullName evidence="6">TetR family transcriptional regulator</fullName>
    </submittedName>
</protein>
<feature type="domain" description="HTH tetR-type" evidence="5">
    <location>
        <begin position="19"/>
        <end position="79"/>
    </location>
</feature>
<dbReference type="PANTHER" id="PTHR30055">
    <property type="entry name" value="HTH-TYPE TRANSCRIPTIONAL REGULATOR RUTR"/>
    <property type="match status" value="1"/>
</dbReference>
<feature type="DNA-binding region" description="H-T-H motif" evidence="4">
    <location>
        <begin position="42"/>
        <end position="61"/>
    </location>
</feature>
<dbReference type="Pfam" id="PF16859">
    <property type="entry name" value="TetR_C_11"/>
    <property type="match status" value="1"/>
</dbReference>
<evidence type="ECO:0000256" key="3">
    <source>
        <dbReference type="ARBA" id="ARBA00023163"/>
    </source>
</evidence>